<keyword evidence="13" id="KW-1185">Reference proteome</keyword>
<dbReference type="GO" id="GO:0032259">
    <property type="term" value="P:methylation"/>
    <property type="evidence" value="ECO:0007669"/>
    <property type="project" value="UniProtKB-KW"/>
</dbReference>
<comment type="similarity">
    <text evidence="2 10">Belongs to the class VI-like SAM-binding methyltransferase superfamily. Isoprenylcysteine carboxyl methyltransferase family.</text>
</comment>
<dbReference type="PANTHER" id="PTHR12714:SF9">
    <property type="entry name" value="PROTEIN-S-ISOPRENYLCYSTEINE O-METHYLTRANSFERASE"/>
    <property type="match status" value="1"/>
</dbReference>
<evidence type="ECO:0000256" key="9">
    <source>
        <dbReference type="ARBA" id="ARBA00023136"/>
    </source>
</evidence>
<evidence type="ECO:0000256" key="7">
    <source>
        <dbReference type="ARBA" id="ARBA00022692"/>
    </source>
</evidence>
<dbReference type="Pfam" id="PF04140">
    <property type="entry name" value="ICMT"/>
    <property type="match status" value="1"/>
</dbReference>
<keyword evidence="10" id="KW-0256">Endoplasmic reticulum</keyword>
<dbReference type="InterPro" id="IPR025770">
    <property type="entry name" value="PPMT_MeTrfase"/>
</dbReference>
<keyword evidence="5" id="KW-0808">Transferase</keyword>
<feature type="region of interest" description="Disordered" evidence="11">
    <location>
        <begin position="26"/>
        <end position="58"/>
    </location>
</feature>
<comment type="catalytic activity">
    <reaction evidence="10">
        <text>[protein]-C-terminal S-[(2E,6E)-farnesyl]-L-cysteine + S-adenosyl-L-methionine = [protein]-C-terminal S-[(2E,6E)-farnesyl]-L-cysteine methyl ester + S-adenosyl-L-homocysteine</text>
        <dbReference type="Rhea" id="RHEA:21672"/>
        <dbReference type="Rhea" id="RHEA-COMP:12125"/>
        <dbReference type="Rhea" id="RHEA-COMP:12126"/>
        <dbReference type="ChEBI" id="CHEBI:57856"/>
        <dbReference type="ChEBI" id="CHEBI:59789"/>
        <dbReference type="ChEBI" id="CHEBI:90510"/>
        <dbReference type="ChEBI" id="CHEBI:90511"/>
        <dbReference type="EC" id="2.1.1.100"/>
    </reaction>
</comment>
<feature type="transmembrane region" description="Helical" evidence="10">
    <location>
        <begin position="205"/>
        <end position="223"/>
    </location>
</feature>
<evidence type="ECO:0000313" key="12">
    <source>
        <dbReference type="EMBL" id="KIW02043.1"/>
    </source>
</evidence>
<dbReference type="InParanoid" id="A0A0D2A5Q4"/>
<dbReference type="GO" id="GO:0004671">
    <property type="term" value="F:protein C-terminal S-isoprenylcysteine carboxyl O-methyltransferase activity"/>
    <property type="evidence" value="ECO:0007669"/>
    <property type="project" value="UniProtKB-EC"/>
</dbReference>
<keyword evidence="8 10" id="KW-1133">Transmembrane helix</keyword>
<dbReference type="EC" id="2.1.1.100" evidence="3 10"/>
<evidence type="ECO:0000256" key="3">
    <source>
        <dbReference type="ARBA" id="ARBA00012151"/>
    </source>
</evidence>
<evidence type="ECO:0000256" key="11">
    <source>
        <dbReference type="SAM" id="MobiDB-lite"/>
    </source>
</evidence>
<dbReference type="AlphaFoldDB" id="A0A0D2A5Q4"/>
<dbReference type="FunCoup" id="A0A0D2A5Q4">
    <property type="interactions" value="483"/>
</dbReference>
<name>A0A0D2A5Q4_9PEZI</name>
<keyword evidence="9 10" id="KW-0472">Membrane</keyword>
<dbReference type="STRING" id="253628.A0A0D2A5Q4"/>
<feature type="compositionally biased region" description="Low complexity" evidence="11">
    <location>
        <begin position="26"/>
        <end position="39"/>
    </location>
</feature>
<sequence>MNRIFGQENEELSAWSEAHYERLKKSLPSDSSSTSNDSPAISWPLERPNDGDAPFNPRIEDELRKRPLHIKDNLMSNQESAVANLTVAMTDLLPGRKRAQSGIALRSWCLGQIFSLSFFFACYAFYSGSRLWRPPFFMMCLSLFHFLEFWTHAMFNLPNATISAFLLFDNGWPYMLAHTSAMIETIITSIYFPEWQQKCSLTWQGFPLGTWAGLMLVFVGQTVRSMAIAKAGTNFNHQVQHKKRDTHELVTDGIYGILRHPSYFGFFWWAVGSQIALGNSVCLCVYIVVLWRFFNRRIHNEERHLIVFFGKDYIFYRTYTKIGIPFISSLDYPELVKPGDGTKKSE</sequence>
<gene>
    <name evidence="12" type="ORF">PV09_06545</name>
</gene>
<evidence type="ECO:0000256" key="5">
    <source>
        <dbReference type="ARBA" id="ARBA00022679"/>
    </source>
</evidence>
<keyword evidence="7 10" id="KW-0812">Transmembrane</keyword>
<organism evidence="12 13">
    <name type="scientific">Verruconis gallopava</name>
    <dbReference type="NCBI Taxonomy" id="253628"/>
    <lineage>
        <taxon>Eukaryota</taxon>
        <taxon>Fungi</taxon>
        <taxon>Dikarya</taxon>
        <taxon>Ascomycota</taxon>
        <taxon>Pezizomycotina</taxon>
        <taxon>Dothideomycetes</taxon>
        <taxon>Pleosporomycetidae</taxon>
        <taxon>Venturiales</taxon>
        <taxon>Sympoventuriaceae</taxon>
        <taxon>Verruconis</taxon>
    </lineage>
</organism>
<dbReference type="InterPro" id="IPR007269">
    <property type="entry name" value="ICMT_MeTrfase"/>
</dbReference>
<feature type="transmembrane region" description="Helical" evidence="10">
    <location>
        <begin position="266"/>
        <end position="294"/>
    </location>
</feature>
<comment type="subcellular location">
    <subcellularLocation>
        <location evidence="10">Endoplasmic reticulum membrane</location>
        <topology evidence="10">Multi-pass membrane protein</topology>
    </subcellularLocation>
    <subcellularLocation>
        <location evidence="1">Membrane</location>
        <topology evidence="1">Multi-pass membrane protein</topology>
    </subcellularLocation>
</comment>
<keyword evidence="6 10" id="KW-0949">S-adenosyl-L-methionine</keyword>
<evidence type="ECO:0000256" key="4">
    <source>
        <dbReference type="ARBA" id="ARBA00022603"/>
    </source>
</evidence>
<dbReference type="Gene3D" id="1.20.120.1630">
    <property type="match status" value="1"/>
</dbReference>
<dbReference type="OrthoDB" id="422086at2759"/>
<evidence type="ECO:0000256" key="10">
    <source>
        <dbReference type="RuleBase" id="RU362022"/>
    </source>
</evidence>
<evidence type="ECO:0000256" key="2">
    <source>
        <dbReference type="ARBA" id="ARBA00009140"/>
    </source>
</evidence>
<dbReference type="HOGENOM" id="CLU_065200_0_0_1"/>
<proteinExistence type="inferred from homology"/>
<dbReference type="PROSITE" id="PS51564">
    <property type="entry name" value="SAM_ICMT"/>
    <property type="match status" value="1"/>
</dbReference>
<dbReference type="RefSeq" id="XP_016211912.1">
    <property type="nucleotide sequence ID" value="XM_016360200.1"/>
</dbReference>
<evidence type="ECO:0000256" key="8">
    <source>
        <dbReference type="ARBA" id="ARBA00022989"/>
    </source>
</evidence>
<evidence type="ECO:0000313" key="13">
    <source>
        <dbReference type="Proteomes" id="UP000053259"/>
    </source>
</evidence>
<dbReference type="EMBL" id="KN847551">
    <property type="protein sequence ID" value="KIW02043.1"/>
    <property type="molecule type" value="Genomic_DNA"/>
</dbReference>
<comment type="caution">
    <text evidence="10">Lacks conserved residue(s) required for the propagation of feature annotation.</text>
</comment>
<dbReference type="PANTHER" id="PTHR12714">
    <property type="entry name" value="PROTEIN-S ISOPRENYLCYSTEINE O-METHYLTRANSFERASE"/>
    <property type="match status" value="1"/>
</dbReference>
<keyword evidence="4 10" id="KW-0489">Methyltransferase</keyword>
<dbReference type="GO" id="GO:0005789">
    <property type="term" value="C:endoplasmic reticulum membrane"/>
    <property type="evidence" value="ECO:0007669"/>
    <property type="project" value="UniProtKB-SubCell"/>
</dbReference>
<dbReference type="GeneID" id="27314518"/>
<protein>
    <recommendedName>
        <fullName evidence="3 10">Protein-S-isoprenylcysteine O-methyltransferase</fullName>
        <ecNumber evidence="3 10">2.1.1.100</ecNumber>
    </recommendedName>
</protein>
<feature type="transmembrane region" description="Helical" evidence="10">
    <location>
        <begin position="103"/>
        <end position="124"/>
    </location>
</feature>
<dbReference type="VEuPathDB" id="FungiDB:PV09_06545"/>
<accession>A0A0D2A5Q4</accession>
<reference evidence="12 13" key="1">
    <citation type="submission" date="2015-01" db="EMBL/GenBank/DDBJ databases">
        <title>The Genome Sequence of Ochroconis gallopava CBS43764.</title>
        <authorList>
            <consortium name="The Broad Institute Genomics Platform"/>
            <person name="Cuomo C."/>
            <person name="de Hoog S."/>
            <person name="Gorbushina A."/>
            <person name="Stielow B."/>
            <person name="Teixiera M."/>
            <person name="Abouelleil A."/>
            <person name="Chapman S.B."/>
            <person name="Priest M."/>
            <person name="Young S.K."/>
            <person name="Wortman J."/>
            <person name="Nusbaum C."/>
            <person name="Birren B."/>
        </authorList>
    </citation>
    <scope>NUCLEOTIDE SEQUENCE [LARGE SCALE GENOMIC DNA]</scope>
    <source>
        <strain evidence="12 13">CBS 43764</strain>
    </source>
</reference>
<dbReference type="Proteomes" id="UP000053259">
    <property type="component" value="Unassembled WGS sequence"/>
</dbReference>
<evidence type="ECO:0000256" key="6">
    <source>
        <dbReference type="ARBA" id="ARBA00022691"/>
    </source>
</evidence>
<evidence type="ECO:0000256" key="1">
    <source>
        <dbReference type="ARBA" id="ARBA00004141"/>
    </source>
</evidence>